<dbReference type="KEGG" id="lcm:102356485"/>
<keyword evidence="7 11" id="KW-1133">Transmembrane helix</keyword>
<dbReference type="OrthoDB" id="10264956at2759"/>
<dbReference type="Pfam" id="PF00777">
    <property type="entry name" value="Glyco_transf_29"/>
    <property type="match status" value="1"/>
</dbReference>
<evidence type="ECO:0000256" key="5">
    <source>
        <dbReference type="ARBA" id="ARBA00022692"/>
    </source>
</evidence>
<evidence type="ECO:0000256" key="2">
    <source>
        <dbReference type="ARBA" id="ARBA00006003"/>
    </source>
</evidence>
<dbReference type="GO" id="GO:0009247">
    <property type="term" value="P:glycolipid biosynthetic process"/>
    <property type="evidence" value="ECO:0007669"/>
    <property type="project" value="TreeGrafter"/>
</dbReference>
<dbReference type="FunFam" id="3.90.1480.20:FF:000015">
    <property type="entry name" value="Lactosylceramide alpha-2,3-sialyltransferase"/>
    <property type="match status" value="1"/>
</dbReference>
<keyword evidence="4 12" id="KW-0808">Transferase</keyword>
<dbReference type="InterPro" id="IPR001675">
    <property type="entry name" value="Glyco_trans_29"/>
</dbReference>
<accession>A0A0F7RQ83</accession>
<dbReference type="GeneID" id="102356485"/>
<feature type="transmembrane region" description="Helical" evidence="11">
    <location>
        <begin position="5"/>
        <end position="25"/>
    </location>
</feature>
<evidence type="ECO:0000256" key="3">
    <source>
        <dbReference type="ARBA" id="ARBA00022676"/>
    </source>
</evidence>
<keyword evidence="6" id="KW-0735">Signal-anchor</keyword>
<dbReference type="EMBL" id="HG531997">
    <property type="protein sequence ID" value="CDI70276.1"/>
    <property type="molecule type" value="mRNA"/>
</dbReference>
<evidence type="ECO:0000256" key="6">
    <source>
        <dbReference type="ARBA" id="ARBA00022968"/>
    </source>
</evidence>
<dbReference type="PANTHER" id="PTHR13713">
    <property type="entry name" value="SIALYLTRANSFERASE"/>
    <property type="match status" value="1"/>
</dbReference>
<dbReference type="RefSeq" id="XP_005995813.1">
    <property type="nucleotide sequence ID" value="XM_005995751.2"/>
</dbReference>
<name>A0A0F7RQ83_LATCH</name>
<keyword evidence="8" id="KW-0333">Golgi apparatus</keyword>
<dbReference type="InterPro" id="IPR051142">
    <property type="entry name" value="Glycosyltransferase_29"/>
</dbReference>
<keyword evidence="10" id="KW-0325">Glycoprotein</keyword>
<gene>
    <name evidence="12" type="primary">st3gal6</name>
</gene>
<evidence type="ECO:0000256" key="11">
    <source>
        <dbReference type="SAM" id="Phobius"/>
    </source>
</evidence>
<comment type="subcellular location">
    <subcellularLocation>
        <location evidence="1">Golgi apparatus membrane</location>
        <topology evidence="1">Single-pass type II membrane protein</topology>
    </subcellularLocation>
</comment>
<dbReference type="PANTHER" id="PTHR13713:SF8">
    <property type="entry name" value="TYPE 2 LACTOSAMINE ALPHA-2,3-SIALYLTRANSFERASE"/>
    <property type="match status" value="1"/>
</dbReference>
<comment type="similarity">
    <text evidence="2">Belongs to the glycosyltransferase 29 family.</text>
</comment>
<sequence length="329" mass="38152">MRKKYLYFLLIILFASFMKLFYMWWGPWSSIMKVAGFRPNKAELESNYNQEYKHTDLRTIQDPFLCMDSVVKPNSEDKQQLPYGMRKAEYLLIRVLKQLEKCDVPMTVKKKFSKKCIVVGNGGVLRNKTLGEKIDSYDIIIRLNNGPVIGHEKDVGKRTTFRLCYPESIFSNSSHYDPDTIVVLLIFKQEDLQWLLDLINGKKVNAKGHWKAPADTLIYKLSQIRILNPIFLKIAAFEFLHLPLVHDKKKMPVHPTTGIIATALALHLCDETHIVGFKYNFNEPNSSLHYYEDVSMSAMTKIPYHNITAEQAFLKELRSLKIITDLTEN</sequence>
<proteinExistence type="evidence at transcript level"/>
<evidence type="ECO:0000256" key="4">
    <source>
        <dbReference type="ARBA" id="ARBA00022679"/>
    </source>
</evidence>
<keyword evidence="5 11" id="KW-0812">Transmembrane</keyword>
<protein>
    <submittedName>
        <fullName evidence="12">Alpha2,3-sialyltransferase</fullName>
    </submittedName>
</protein>
<keyword evidence="3 12" id="KW-0328">Glycosyltransferase</keyword>
<dbReference type="AlphaFoldDB" id="A0A0F7RQ83"/>
<dbReference type="GO" id="GO:0008373">
    <property type="term" value="F:sialyltransferase activity"/>
    <property type="evidence" value="ECO:0007669"/>
    <property type="project" value="InterPro"/>
</dbReference>
<dbReference type="InterPro" id="IPR038578">
    <property type="entry name" value="GT29-like_sf"/>
</dbReference>
<evidence type="ECO:0000256" key="1">
    <source>
        <dbReference type="ARBA" id="ARBA00004323"/>
    </source>
</evidence>
<dbReference type="GO" id="GO:0000139">
    <property type="term" value="C:Golgi membrane"/>
    <property type="evidence" value="ECO:0007669"/>
    <property type="project" value="UniProtKB-SubCell"/>
</dbReference>
<reference evidence="12" key="1">
    <citation type="journal article" date="2015" name="Mol. Biol. Evol.">
        <title>Integrative view of alpha2,3-sialyltransferases (ST3Gal) molecular and functional evolution in deuterostomes: significance of lineage-specific losses.</title>
        <authorList>
            <person name="Petit D."/>
            <person name="Teppa E."/>
            <person name="Mir A.M."/>
            <person name="Vicogne D."/>
            <person name="Thisse C."/>
            <person name="Thisse B."/>
            <person name="Filloux C."/>
            <person name="Harduin-Lepers A."/>
        </authorList>
    </citation>
    <scope>NUCLEOTIDE SEQUENCE</scope>
</reference>
<evidence type="ECO:0000256" key="7">
    <source>
        <dbReference type="ARBA" id="ARBA00022989"/>
    </source>
</evidence>
<evidence type="ECO:0000256" key="8">
    <source>
        <dbReference type="ARBA" id="ARBA00023034"/>
    </source>
</evidence>
<evidence type="ECO:0000256" key="10">
    <source>
        <dbReference type="ARBA" id="ARBA00023180"/>
    </source>
</evidence>
<evidence type="ECO:0000313" key="12">
    <source>
        <dbReference type="EMBL" id="CDI70276.1"/>
    </source>
</evidence>
<dbReference type="CTD" id="10402"/>
<dbReference type="Gene3D" id="3.90.1480.20">
    <property type="entry name" value="Glycosyl transferase family 29"/>
    <property type="match status" value="1"/>
</dbReference>
<evidence type="ECO:0000256" key="9">
    <source>
        <dbReference type="ARBA" id="ARBA00023136"/>
    </source>
</evidence>
<keyword evidence="9 11" id="KW-0472">Membrane</keyword>
<dbReference type="CDD" id="cd23984">
    <property type="entry name" value="GT29_ST3GAL6"/>
    <property type="match status" value="1"/>
</dbReference>
<dbReference type="RefSeq" id="NP_001296323.1">
    <property type="nucleotide sequence ID" value="NM_001309394.1"/>
</dbReference>
<organism evidence="12">
    <name type="scientific">Latimeria chalumnae</name>
    <name type="common">Coelacanth</name>
    <dbReference type="NCBI Taxonomy" id="7897"/>
    <lineage>
        <taxon>Eukaryota</taxon>
        <taxon>Metazoa</taxon>
        <taxon>Chordata</taxon>
        <taxon>Craniata</taxon>
        <taxon>Vertebrata</taxon>
        <taxon>Euteleostomi</taxon>
        <taxon>Coelacanthiformes</taxon>
        <taxon>Coelacanthidae</taxon>
        <taxon>Latimeria</taxon>
    </lineage>
</organism>